<dbReference type="InterPro" id="IPR003959">
    <property type="entry name" value="ATPase_AAA_core"/>
</dbReference>
<dbReference type="PANTHER" id="PTHR11638:SF18">
    <property type="entry name" value="HEAT SHOCK PROTEIN 104"/>
    <property type="match status" value="1"/>
</dbReference>
<comment type="function">
    <text evidence="9">Part of a stress-induced multi-chaperone system, it is involved in the recovery of the cell from heat-induced damage, in cooperation with DnaK, DnaJ and GrpE. Acts before DnaK, in the processing of protein aggregates. Protein binding stimulates the ATPase activity; ATP hydrolysis unfolds the denatured protein aggregates, which probably helps expose new hydrophobic binding sites on the surface of ClpB-bound aggregates, contributing to the solubilization and refolding of denatured protein aggregates by DnaK.</text>
</comment>
<dbReference type="PROSITE" id="PS00870">
    <property type="entry name" value="CLPAB_1"/>
    <property type="match status" value="1"/>
</dbReference>
<dbReference type="PROSITE" id="PS00871">
    <property type="entry name" value="CLPAB_2"/>
    <property type="match status" value="1"/>
</dbReference>
<evidence type="ECO:0000256" key="13">
    <source>
        <dbReference type="RuleBase" id="RU362034"/>
    </source>
</evidence>
<evidence type="ECO:0000256" key="2">
    <source>
        <dbReference type="ARBA" id="ARBA00008675"/>
    </source>
</evidence>
<dbReference type="Pfam" id="PF00004">
    <property type="entry name" value="AAA"/>
    <property type="match status" value="1"/>
</dbReference>
<keyword evidence="13" id="KW-0963">Cytoplasm</keyword>
<dbReference type="RefSeq" id="WP_046106524.1">
    <property type="nucleotide sequence ID" value="NZ_JZEX01000001.1"/>
</dbReference>
<comment type="subunit">
    <text evidence="10">Homohexamer. The oligomerization is ATP-dependent.</text>
</comment>
<evidence type="ECO:0000259" key="14">
    <source>
        <dbReference type="PROSITE" id="PS51903"/>
    </source>
</evidence>
<dbReference type="GO" id="GO:0042026">
    <property type="term" value="P:protein refolding"/>
    <property type="evidence" value="ECO:0007669"/>
    <property type="project" value="UniProtKB-UniRule"/>
</dbReference>
<dbReference type="SMART" id="SM00382">
    <property type="entry name" value="AAA"/>
    <property type="match status" value="2"/>
</dbReference>
<dbReference type="Pfam" id="PF02861">
    <property type="entry name" value="Clp_N"/>
    <property type="match status" value="1"/>
</dbReference>
<dbReference type="GO" id="GO:0016887">
    <property type="term" value="F:ATP hydrolysis activity"/>
    <property type="evidence" value="ECO:0007669"/>
    <property type="project" value="InterPro"/>
</dbReference>
<accession>A0A0F5FZ02</accession>
<dbReference type="InterPro" id="IPR027417">
    <property type="entry name" value="P-loop_NTPase"/>
</dbReference>
<dbReference type="PATRIC" id="fig|443610.3.peg.4"/>
<dbReference type="InterPro" id="IPR050130">
    <property type="entry name" value="ClpA_ClpB"/>
</dbReference>
<keyword evidence="16" id="KW-1185">Reference proteome</keyword>
<evidence type="ECO:0000256" key="4">
    <source>
        <dbReference type="ARBA" id="ARBA00022737"/>
    </source>
</evidence>
<evidence type="ECO:0000256" key="6">
    <source>
        <dbReference type="ARBA" id="ARBA00022840"/>
    </source>
</evidence>
<dbReference type="STRING" id="443610.VE25_00020"/>
<dbReference type="AlphaFoldDB" id="A0A0F5FZ02"/>
<dbReference type="Gene3D" id="1.10.8.60">
    <property type="match status" value="1"/>
</dbReference>
<feature type="coiled-coil region" evidence="13">
    <location>
        <begin position="414"/>
        <end position="494"/>
    </location>
</feature>
<comment type="subcellular location">
    <subcellularLocation>
        <location evidence="1 13">Cytoplasm</location>
    </subcellularLocation>
</comment>
<dbReference type="InterPro" id="IPR017730">
    <property type="entry name" value="Chaperonin_ClpB"/>
</dbReference>
<evidence type="ECO:0000256" key="1">
    <source>
        <dbReference type="ARBA" id="ARBA00004496"/>
    </source>
</evidence>
<dbReference type="CDD" id="cd00009">
    <property type="entry name" value="AAA"/>
    <property type="match status" value="1"/>
</dbReference>
<keyword evidence="5 12" id="KW-0547">Nucleotide-binding</keyword>
<dbReference type="InterPro" id="IPR036628">
    <property type="entry name" value="Clp_N_dom_sf"/>
</dbReference>
<dbReference type="FunFam" id="3.40.50.300:FF:000010">
    <property type="entry name" value="Chaperone clpB 1, putative"/>
    <property type="match status" value="1"/>
</dbReference>
<dbReference type="GO" id="GO:0034605">
    <property type="term" value="P:cellular response to heat"/>
    <property type="evidence" value="ECO:0007669"/>
    <property type="project" value="TreeGrafter"/>
</dbReference>
<dbReference type="InterPro" id="IPR028299">
    <property type="entry name" value="ClpA/B_CS2"/>
</dbReference>
<sequence>MNIEKYTERARGFIQSAQTTALGKGHQQFLPVHLLKVLIDDDQGMANGLIERAGGDPRLVRAETEAALAKIPSVSGSGASQLYLSRELARVFDTAESAAQKAGDSFVTVERLLLALVVEKDSDAGKILSSAGVTPQALNQAIEAIRKGRTADSASAENAYDALKKYARDLTADVRAGKLDPVIGRDEEIRRTIQVLSRRTKNNPVLIGEPGVGKTAIAEGLAIRIVNGDVPESLKNKSLLALDMGALIAGAKYRGEFEERLKAVLGEVTAAEGQIILFIDEMHTLVGAGKADGAMDASNLLKPALARGELHCVGATTLDEYRKHVEKDAALARRFQPVFVDEPTVEDTISILRGLKEKYELHHGIRISDSALVSAATLSNRYITDRFLPDKAIDLMDEAAARLRMAVDSKPEALDELDRRIMQLKIEREALKKETDDASRQRLERLESDLAGLEEEAQALSSKWLAEKERLSGSQKLKEELDKARSELEIAQRKGDLARAGELAYGVIPDLEKRIKAAEDPDGDGVADAPSMVEEVVTPSHIAQVVSRWTGIPVDRMLEGEREKLLHMEATLGARVVGQEEAVAAVSKAVRRSRAGLQDPNRPIGSFMFLGPTGVGKTELTKTLAQFLFDDETALVRLDMSEFMEKHSVARLIGAPPGYVGYDEGGVLTEAVRRRPYQVVLFDEIEKAHPDVFNILLQVLDDGRLTDGQGRTVDFRNTVIILTSNIGAEFLVELKDGESVELARGKVLDMVKASFRPEFLNRIDEILLFHRLDRAHMGDIVDIQFGRLTHLLEDRDITLTLTPRGREWLANEGYDPAYGARPLKRVIQREVQDRLADEILSGRIADGSSVTVDAGEEGLVLRPGGEAAQDAAA</sequence>
<evidence type="ECO:0000256" key="3">
    <source>
        <dbReference type="ARBA" id="ARBA00017574"/>
    </source>
</evidence>
<comment type="caution">
    <text evidence="15">The sequence shown here is derived from an EMBL/GenBank/DDBJ whole genome shotgun (WGS) entry which is preliminary data.</text>
</comment>
<protein>
    <recommendedName>
        <fullName evidence="3 13">Chaperone protein ClpB</fullName>
    </recommendedName>
</protein>
<dbReference type="InterPro" id="IPR018368">
    <property type="entry name" value="ClpA/B_CS1"/>
</dbReference>
<dbReference type="InterPro" id="IPR004176">
    <property type="entry name" value="Clp_R_N"/>
</dbReference>
<name>A0A0F5FZ02_9HYPH</name>
<organism evidence="15 16">
    <name type="scientific">Devosia geojensis</name>
    <dbReference type="NCBI Taxonomy" id="443610"/>
    <lineage>
        <taxon>Bacteria</taxon>
        <taxon>Pseudomonadati</taxon>
        <taxon>Pseudomonadota</taxon>
        <taxon>Alphaproteobacteria</taxon>
        <taxon>Hyphomicrobiales</taxon>
        <taxon>Devosiaceae</taxon>
        <taxon>Devosia</taxon>
    </lineage>
</organism>
<evidence type="ECO:0000256" key="11">
    <source>
        <dbReference type="PROSITE-ProRule" id="PRU01251"/>
    </source>
</evidence>
<evidence type="ECO:0000256" key="5">
    <source>
        <dbReference type="ARBA" id="ARBA00022741"/>
    </source>
</evidence>
<evidence type="ECO:0000256" key="9">
    <source>
        <dbReference type="ARBA" id="ARBA00025613"/>
    </source>
</evidence>
<feature type="domain" description="Clp R" evidence="14">
    <location>
        <begin position="3"/>
        <end position="148"/>
    </location>
</feature>
<dbReference type="Pfam" id="PF10431">
    <property type="entry name" value="ClpB_D2-small"/>
    <property type="match status" value="1"/>
</dbReference>
<comment type="similarity">
    <text evidence="2 12">Belongs to the ClpA/ClpB family.</text>
</comment>
<proteinExistence type="inferred from homology"/>
<dbReference type="PRINTS" id="PR00300">
    <property type="entry name" value="CLPPROTEASEA"/>
</dbReference>
<dbReference type="GO" id="GO:0005524">
    <property type="term" value="F:ATP binding"/>
    <property type="evidence" value="ECO:0007669"/>
    <property type="project" value="UniProtKB-UniRule"/>
</dbReference>
<dbReference type="PANTHER" id="PTHR11638">
    <property type="entry name" value="ATP-DEPENDENT CLP PROTEASE"/>
    <property type="match status" value="1"/>
</dbReference>
<keyword evidence="8 12" id="KW-0143">Chaperone</keyword>
<dbReference type="Pfam" id="PF17871">
    <property type="entry name" value="AAA_lid_9"/>
    <property type="match status" value="1"/>
</dbReference>
<dbReference type="SUPFAM" id="SSF81923">
    <property type="entry name" value="Double Clp-N motif"/>
    <property type="match status" value="1"/>
</dbReference>
<dbReference type="InterPro" id="IPR041546">
    <property type="entry name" value="ClpA/ClpB_AAA_lid"/>
</dbReference>
<dbReference type="Pfam" id="PF07724">
    <property type="entry name" value="AAA_2"/>
    <property type="match status" value="1"/>
</dbReference>
<keyword evidence="6 12" id="KW-0067">ATP-binding</keyword>
<evidence type="ECO:0000256" key="12">
    <source>
        <dbReference type="RuleBase" id="RU004432"/>
    </source>
</evidence>
<dbReference type="InterPro" id="IPR001270">
    <property type="entry name" value="ClpA/B"/>
</dbReference>
<keyword evidence="4 11" id="KW-0677">Repeat</keyword>
<gene>
    <name evidence="13" type="primary">clpB</name>
    <name evidence="15" type="ORF">VE25_00020</name>
</gene>
<dbReference type="InterPro" id="IPR019489">
    <property type="entry name" value="Clp_ATPase_C"/>
</dbReference>
<keyword evidence="7 13" id="KW-0175">Coiled coil</keyword>
<dbReference type="OrthoDB" id="9803641at2"/>
<evidence type="ECO:0000256" key="7">
    <source>
        <dbReference type="ARBA" id="ARBA00023054"/>
    </source>
</evidence>
<dbReference type="SMART" id="SM01086">
    <property type="entry name" value="ClpB_D2-small"/>
    <property type="match status" value="1"/>
</dbReference>
<evidence type="ECO:0000256" key="8">
    <source>
        <dbReference type="ARBA" id="ARBA00023186"/>
    </source>
</evidence>
<dbReference type="SUPFAM" id="SSF52540">
    <property type="entry name" value="P-loop containing nucleoside triphosphate hydrolases"/>
    <property type="match status" value="2"/>
</dbReference>
<evidence type="ECO:0000256" key="10">
    <source>
        <dbReference type="ARBA" id="ARBA00026057"/>
    </source>
</evidence>
<reference evidence="15 16" key="1">
    <citation type="submission" date="2015-03" db="EMBL/GenBank/DDBJ databases">
        <authorList>
            <person name="Hassan Y.I."/>
            <person name="Lepp D."/>
            <person name="Li X.-Z."/>
            <person name="Zhou T."/>
        </authorList>
    </citation>
    <scope>NUCLEOTIDE SEQUENCE [LARGE SCALE GENOMIC DNA]</scope>
    <source>
        <strain evidence="15 16">BD-c194</strain>
    </source>
</reference>
<dbReference type="Gene3D" id="3.40.50.300">
    <property type="entry name" value="P-loop containing nucleotide triphosphate hydrolases"/>
    <property type="match status" value="3"/>
</dbReference>
<dbReference type="FunFam" id="3.40.50.300:FF:000120">
    <property type="entry name" value="ATP-dependent chaperone ClpB"/>
    <property type="match status" value="1"/>
</dbReference>
<dbReference type="InterPro" id="IPR003593">
    <property type="entry name" value="AAA+_ATPase"/>
</dbReference>
<dbReference type="CDD" id="cd19499">
    <property type="entry name" value="RecA-like_ClpB_Hsp104-like"/>
    <property type="match status" value="1"/>
</dbReference>
<dbReference type="Gene3D" id="1.10.1780.10">
    <property type="entry name" value="Clp, N-terminal domain"/>
    <property type="match status" value="1"/>
</dbReference>
<dbReference type="EMBL" id="JZEX01000001">
    <property type="protein sequence ID" value="KKB13805.1"/>
    <property type="molecule type" value="Genomic_DNA"/>
</dbReference>
<dbReference type="FunFam" id="3.40.50.300:FF:000025">
    <property type="entry name" value="ATP-dependent Clp protease subunit"/>
    <property type="match status" value="1"/>
</dbReference>
<dbReference type="Proteomes" id="UP000033632">
    <property type="component" value="Unassembled WGS sequence"/>
</dbReference>
<evidence type="ECO:0000313" key="16">
    <source>
        <dbReference type="Proteomes" id="UP000033632"/>
    </source>
</evidence>
<dbReference type="NCBIfam" id="TIGR03346">
    <property type="entry name" value="chaperone_ClpB"/>
    <property type="match status" value="1"/>
</dbReference>
<dbReference type="PROSITE" id="PS51903">
    <property type="entry name" value="CLP_R"/>
    <property type="match status" value="1"/>
</dbReference>
<dbReference type="GO" id="GO:0005737">
    <property type="term" value="C:cytoplasm"/>
    <property type="evidence" value="ECO:0007669"/>
    <property type="project" value="UniProtKB-SubCell"/>
</dbReference>
<evidence type="ECO:0000313" key="15">
    <source>
        <dbReference type="EMBL" id="KKB13805.1"/>
    </source>
</evidence>
<comment type="subunit">
    <text evidence="13">Homohexamer; The oligomerization is ATP-dependent.</text>
</comment>
<keyword evidence="13" id="KW-0346">Stress response</keyword>